<protein>
    <recommendedName>
        <fullName evidence="11">Laccase domain-containing protein</fullName>
    </recommendedName>
</protein>
<evidence type="ECO:0000256" key="2">
    <source>
        <dbReference type="ARBA" id="ARBA00007353"/>
    </source>
</evidence>
<comment type="catalytic activity">
    <reaction evidence="6">
        <text>adenosine + H2O + H(+) = inosine + NH4(+)</text>
        <dbReference type="Rhea" id="RHEA:24408"/>
        <dbReference type="ChEBI" id="CHEBI:15377"/>
        <dbReference type="ChEBI" id="CHEBI:15378"/>
        <dbReference type="ChEBI" id="CHEBI:16335"/>
        <dbReference type="ChEBI" id="CHEBI:17596"/>
        <dbReference type="ChEBI" id="CHEBI:28938"/>
        <dbReference type="EC" id="3.5.4.4"/>
    </reaction>
    <physiologicalReaction direction="left-to-right" evidence="6">
        <dbReference type="Rhea" id="RHEA:24409"/>
    </physiologicalReaction>
</comment>
<dbReference type="InterPro" id="IPR011324">
    <property type="entry name" value="Cytotoxic_necrot_fac-like_cat"/>
</dbReference>
<dbReference type="GO" id="GO:0017061">
    <property type="term" value="F:S-methyl-5-thioadenosine phosphorylase activity"/>
    <property type="evidence" value="ECO:0007669"/>
    <property type="project" value="UniProtKB-EC"/>
</dbReference>
<proteinExistence type="inferred from homology"/>
<reference evidence="10" key="1">
    <citation type="submission" date="2017-09" db="EMBL/GenBank/DDBJ databases">
        <title>Depth-based differentiation of microbial function through sediment-hosted aquifers and enrichment of novel symbionts in the deep terrestrial subsurface.</title>
        <authorList>
            <person name="Probst A.J."/>
            <person name="Ladd B."/>
            <person name="Jarett J.K."/>
            <person name="Geller-Mcgrath D.E."/>
            <person name="Sieber C.M.K."/>
            <person name="Emerson J.B."/>
            <person name="Anantharaman K."/>
            <person name="Thomas B.C."/>
            <person name="Malmstrom R."/>
            <person name="Stieglmeier M."/>
            <person name="Klingl A."/>
            <person name="Woyke T."/>
            <person name="Ryan C.M."/>
            <person name="Banfield J.F."/>
        </authorList>
    </citation>
    <scope>NUCLEOTIDE SEQUENCE [LARGE SCALE GENOMIC DNA]</scope>
</reference>
<comment type="caution">
    <text evidence="9">The sequence shown here is derived from an EMBL/GenBank/DDBJ whole genome shotgun (WGS) entry which is preliminary data.</text>
</comment>
<evidence type="ECO:0000256" key="1">
    <source>
        <dbReference type="ARBA" id="ARBA00000553"/>
    </source>
</evidence>
<keyword evidence="5" id="KW-0862">Zinc</keyword>
<evidence type="ECO:0000256" key="6">
    <source>
        <dbReference type="ARBA" id="ARBA00047989"/>
    </source>
</evidence>
<keyword evidence="3" id="KW-0808">Transferase</keyword>
<evidence type="ECO:0000256" key="4">
    <source>
        <dbReference type="ARBA" id="ARBA00022723"/>
    </source>
</evidence>
<evidence type="ECO:0000256" key="5">
    <source>
        <dbReference type="ARBA" id="ARBA00022833"/>
    </source>
</evidence>
<dbReference type="Proteomes" id="UP000229098">
    <property type="component" value="Unassembled WGS sequence"/>
</dbReference>
<evidence type="ECO:0000313" key="9">
    <source>
        <dbReference type="EMBL" id="PJE64901.1"/>
    </source>
</evidence>
<organism evidence="9 10">
    <name type="scientific">Candidatus Ryanbacteria bacterium CG10_big_fil_rev_8_21_14_0_10_43_42</name>
    <dbReference type="NCBI Taxonomy" id="1974864"/>
    <lineage>
        <taxon>Bacteria</taxon>
        <taxon>Candidatus Ryaniibacteriota</taxon>
    </lineage>
</organism>
<evidence type="ECO:0000256" key="7">
    <source>
        <dbReference type="ARBA" id="ARBA00048968"/>
    </source>
</evidence>
<comment type="similarity">
    <text evidence="2">Belongs to the purine nucleoside phosphorylase YfiH/LACC1 family.</text>
</comment>
<evidence type="ECO:0000313" key="10">
    <source>
        <dbReference type="Proteomes" id="UP000229098"/>
    </source>
</evidence>
<comment type="catalytic activity">
    <reaction evidence="7">
        <text>adenosine + phosphate = alpha-D-ribose 1-phosphate + adenine</text>
        <dbReference type="Rhea" id="RHEA:27642"/>
        <dbReference type="ChEBI" id="CHEBI:16335"/>
        <dbReference type="ChEBI" id="CHEBI:16708"/>
        <dbReference type="ChEBI" id="CHEBI:43474"/>
        <dbReference type="ChEBI" id="CHEBI:57720"/>
        <dbReference type="EC" id="2.4.2.1"/>
    </reaction>
    <physiologicalReaction direction="left-to-right" evidence="7">
        <dbReference type="Rhea" id="RHEA:27643"/>
    </physiologicalReaction>
</comment>
<comment type="catalytic activity">
    <reaction evidence="1">
        <text>inosine + phosphate = alpha-D-ribose 1-phosphate + hypoxanthine</text>
        <dbReference type="Rhea" id="RHEA:27646"/>
        <dbReference type="ChEBI" id="CHEBI:17368"/>
        <dbReference type="ChEBI" id="CHEBI:17596"/>
        <dbReference type="ChEBI" id="CHEBI:43474"/>
        <dbReference type="ChEBI" id="CHEBI:57720"/>
        <dbReference type="EC" id="2.4.2.1"/>
    </reaction>
    <physiologicalReaction direction="left-to-right" evidence="1">
        <dbReference type="Rhea" id="RHEA:27647"/>
    </physiologicalReaction>
</comment>
<evidence type="ECO:0008006" key="11">
    <source>
        <dbReference type="Google" id="ProtNLM"/>
    </source>
</evidence>
<evidence type="ECO:0000256" key="3">
    <source>
        <dbReference type="ARBA" id="ARBA00022679"/>
    </source>
</evidence>
<dbReference type="InterPro" id="IPR003730">
    <property type="entry name" value="Cu_polyphenol_OxRdtase"/>
</dbReference>
<gene>
    <name evidence="9" type="ORF">COU90_00065</name>
</gene>
<name>A0A2M8KYC9_9BACT</name>
<accession>A0A2M8KYC9</accession>
<dbReference type="EMBL" id="PFEF01000001">
    <property type="protein sequence ID" value="PJE64901.1"/>
    <property type="molecule type" value="Genomic_DNA"/>
</dbReference>
<sequence>MLHIAIISFTVYILCRRTLIRRREMKYSFKVFEGFPEVQCGGYRLDLPGIIRQQAVDLGIPQHHIELSSACTFCYGNGKTFFSYRRDKNEPPLTSLSYVVKRPLT</sequence>
<dbReference type="Pfam" id="PF02578">
    <property type="entry name" value="Cu-oxidase_4"/>
    <property type="match status" value="1"/>
</dbReference>
<dbReference type="InterPro" id="IPR038371">
    <property type="entry name" value="Cu_polyphenol_OxRdtase_sf"/>
</dbReference>
<dbReference type="AlphaFoldDB" id="A0A2M8KYC9"/>
<dbReference type="Gene3D" id="3.60.140.10">
    <property type="entry name" value="CNF1/YfiH-like putative cysteine hydrolases"/>
    <property type="match status" value="1"/>
</dbReference>
<comment type="catalytic activity">
    <reaction evidence="8">
        <text>S-methyl-5'-thioadenosine + phosphate = 5-(methylsulfanyl)-alpha-D-ribose 1-phosphate + adenine</text>
        <dbReference type="Rhea" id="RHEA:11852"/>
        <dbReference type="ChEBI" id="CHEBI:16708"/>
        <dbReference type="ChEBI" id="CHEBI:17509"/>
        <dbReference type="ChEBI" id="CHEBI:43474"/>
        <dbReference type="ChEBI" id="CHEBI:58533"/>
        <dbReference type="EC" id="2.4.2.28"/>
    </reaction>
    <physiologicalReaction direction="left-to-right" evidence="8">
        <dbReference type="Rhea" id="RHEA:11853"/>
    </physiologicalReaction>
</comment>
<dbReference type="GO" id="GO:0046872">
    <property type="term" value="F:metal ion binding"/>
    <property type="evidence" value="ECO:0007669"/>
    <property type="project" value="UniProtKB-KW"/>
</dbReference>
<keyword evidence="4" id="KW-0479">Metal-binding</keyword>
<dbReference type="SUPFAM" id="SSF64438">
    <property type="entry name" value="CNF1/YfiH-like putative cysteine hydrolases"/>
    <property type="match status" value="1"/>
</dbReference>
<evidence type="ECO:0000256" key="8">
    <source>
        <dbReference type="ARBA" id="ARBA00049893"/>
    </source>
</evidence>